<name>W2RUT9_CYPE1</name>
<evidence type="ECO:0000313" key="2">
    <source>
        <dbReference type="Proteomes" id="UP000030752"/>
    </source>
</evidence>
<sequence length="311" mass="36258">MGLSLSHKRIKRTCFNDWCEIDETYRARYDYKTQLYRDHPEDTVCYAAGSDEPCFEALYALAEYLPRRYPKMFLKTAQGIQNLVTGDNWDLREGADTWSTYHPLQIMGLLSTEDWFVLQKSGTDVDSTTTPTSAQLGNTYRLTAGANCFPAGWKLRERIGHTISELHHNKVPYYAERLALSMHRFFNRLRVDQPHMRFNYAIDISGELFHINSHHNLDVSTLEHPVRLDDLHLRVERQVLQRLPQTKAIAFSIRTYITPITEVTKDKDVARALRTNTRSYKPEVAVYKNKSLWEKVLEEHLDQVLGPSEEY</sequence>
<reference evidence="1 2" key="1">
    <citation type="submission" date="2013-03" db="EMBL/GenBank/DDBJ databases">
        <title>The Genome Sequence of Phialophora europaea CBS 101466.</title>
        <authorList>
            <consortium name="The Broad Institute Genomics Platform"/>
            <person name="Cuomo C."/>
            <person name="de Hoog S."/>
            <person name="Gorbushina A."/>
            <person name="Walker B."/>
            <person name="Young S.K."/>
            <person name="Zeng Q."/>
            <person name="Gargeya S."/>
            <person name="Fitzgerald M."/>
            <person name="Haas B."/>
            <person name="Abouelleil A."/>
            <person name="Allen A.W."/>
            <person name="Alvarado L."/>
            <person name="Arachchi H.M."/>
            <person name="Berlin A.M."/>
            <person name="Chapman S.B."/>
            <person name="Gainer-Dewar J."/>
            <person name="Goldberg J."/>
            <person name="Griggs A."/>
            <person name="Gujja S."/>
            <person name="Hansen M."/>
            <person name="Howarth C."/>
            <person name="Imamovic A."/>
            <person name="Ireland A."/>
            <person name="Larimer J."/>
            <person name="McCowan C."/>
            <person name="Murphy C."/>
            <person name="Pearson M."/>
            <person name="Poon T.W."/>
            <person name="Priest M."/>
            <person name="Roberts A."/>
            <person name="Saif S."/>
            <person name="Shea T."/>
            <person name="Sisk P."/>
            <person name="Sykes S."/>
            <person name="Wortman J."/>
            <person name="Nusbaum C."/>
            <person name="Birren B."/>
        </authorList>
    </citation>
    <scope>NUCLEOTIDE SEQUENCE [LARGE SCALE GENOMIC DNA]</scope>
    <source>
        <strain evidence="1 2">CBS 101466</strain>
    </source>
</reference>
<dbReference type="eggNOG" id="ENOG502QUZH">
    <property type="taxonomic scope" value="Eukaryota"/>
</dbReference>
<gene>
    <name evidence="1" type="ORF">HMPREF1541_05754</name>
</gene>
<dbReference type="RefSeq" id="XP_008718313.1">
    <property type="nucleotide sequence ID" value="XM_008720091.1"/>
</dbReference>
<dbReference type="STRING" id="1220924.W2RUT9"/>
<dbReference type="OrthoDB" id="497541at2759"/>
<dbReference type="HOGENOM" id="CLU_025462_0_2_1"/>
<organism evidence="1 2">
    <name type="scientific">Cyphellophora europaea (strain CBS 101466)</name>
    <name type="common">Phialophora europaea</name>
    <dbReference type="NCBI Taxonomy" id="1220924"/>
    <lineage>
        <taxon>Eukaryota</taxon>
        <taxon>Fungi</taxon>
        <taxon>Dikarya</taxon>
        <taxon>Ascomycota</taxon>
        <taxon>Pezizomycotina</taxon>
        <taxon>Eurotiomycetes</taxon>
        <taxon>Chaetothyriomycetidae</taxon>
        <taxon>Chaetothyriales</taxon>
        <taxon>Cyphellophoraceae</taxon>
        <taxon>Cyphellophora</taxon>
    </lineage>
</organism>
<dbReference type="InterPro" id="IPR021848">
    <property type="entry name" value="HODM_asu-like"/>
</dbReference>
<dbReference type="Proteomes" id="UP000030752">
    <property type="component" value="Unassembled WGS sequence"/>
</dbReference>
<keyword evidence="2" id="KW-1185">Reference proteome</keyword>
<dbReference type="InParanoid" id="W2RUT9"/>
<dbReference type="VEuPathDB" id="FungiDB:HMPREF1541_05754"/>
<evidence type="ECO:0000313" key="1">
    <source>
        <dbReference type="EMBL" id="ETN39528.1"/>
    </source>
</evidence>
<proteinExistence type="predicted"/>
<evidence type="ECO:0008006" key="3">
    <source>
        <dbReference type="Google" id="ProtNLM"/>
    </source>
</evidence>
<accession>W2RUT9</accession>
<dbReference type="Pfam" id="PF11927">
    <property type="entry name" value="HODM_asu-like"/>
    <property type="match status" value="1"/>
</dbReference>
<protein>
    <recommendedName>
        <fullName evidence="3">DUF3445 domain-containing protein</fullName>
    </recommendedName>
</protein>
<dbReference type="GeneID" id="19973093"/>
<dbReference type="EMBL" id="KB822721">
    <property type="protein sequence ID" value="ETN39528.1"/>
    <property type="molecule type" value="Genomic_DNA"/>
</dbReference>
<dbReference type="AlphaFoldDB" id="W2RUT9"/>